<keyword evidence="7 9" id="KW-0808">Transferase</keyword>
<evidence type="ECO:0000256" key="3">
    <source>
        <dbReference type="ARBA" id="ARBA00009400"/>
    </source>
</evidence>
<dbReference type="SUPFAM" id="SSF51690">
    <property type="entry name" value="Nicotinate/Quinolinate PRTase C-terminal domain-like"/>
    <property type="match status" value="1"/>
</dbReference>
<evidence type="ECO:0000256" key="8">
    <source>
        <dbReference type="ARBA" id="ARBA00033102"/>
    </source>
</evidence>
<gene>
    <name evidence="12" type="primary">nadC</name>
    <name evidence="12" type="ORF">WMO46_06270</name>
</gene>
<feature type="domain" description="Quinolinate phosphoribosyl transferase N-terminal" evidence="11">
    <location>
        <begin position="25"/>
        <end position="110"/>
    </location>
</feature>
<evidence type="ECO:0000256" key="4">
    <source>
        <dbReference type="ARBA" id="ARBA00011944"/>
    </source>
</evidence>
<evidence type="ECO:0000256" key="9">
    <source>
        <dbReference type="PIRNR" id="PIRNR006250"/>
    </source>
</evidence>
<dbReference type="RefSeq" id="WP_129650553.1">
    <property type="nucleotide sequence ID" value="NZ_JBBMFL010000005.1"/>
</dbReference>
<dbReference type="Pfam" id="PF02749">
    <property type="entry name" value="QRPTase_N"/>
    <property type="match status" value="1"/>
</dbReference>
<evidence type="ECO:0000256" key="6">
    <source>
        <dbReference type="ARBA" id="ARBA00022676"/>
    </source>
</evidence>
<proteinExistence type="inferred from homology"/>
<dbReference type="Gene3D" id="3.20.20.70">
    <property type="entry name" value="Aldolase class I"/>
    <property type="match status" value="1"/>
</dbReference>
<dbReference type="InterPro" id="IPR022412">
    <property type="entry name" value="Quinolinate_PRibosylTrfase_N"/>
</dbReference>
<comment type="pathway">
    <text evidence="2">Cofactor biosynthesis; NAD(+) biosynthesis; nicotinate D-ribonucleotide from quinolinate: step 1/1.</text>
</comment>
<comment type="similarity">
    <text evidence="3 9">Belongs to the NadC/ModD family.</text>
</comment>
<evidence type="ECO:0000256" key="1">
    <source>
        <dbReference type="ARBA" id="ARBA00003237"/>
    </source>
</evidence>
<dbReference type="PANTHER" id="PTHR32179">
    <property type="entry name" value="NICOTINATE-NUCLEOTIDE PYROPHOSPHORYLASE [CARBOXYLATING]"/>
    <property type="match status" value="1"/>
</dbReference>
<dbReference type="InterPro" id="IPR002638">
    <property type="entry name" value="Quinolinate_PRibosylTrfase_C"/>
</dbReference>
<evidence type="ECO:0000256" key="7">
    <source>
        <dbReference type="ARBA" id="ARBA00022679"/>
    </source>
</evidence>
<keyword evidence="6 9" id="KW-0328">Glycosyltransferase</keyword>
<keyword evidence="13" id="KW-1185">Reference proteome</keyword>
<dbReference type="InterPro" id="IPR027277">
    <property type="entry name" value="NadC/ModD"/>
</dbReference>
<comment type="function">
    <text evidence="1">Involved in the catabolism of quinolinic acid (QA).</text>
</comment>
<dbReference type="GO" id="GO:0004514">
    <property type="term" value="F:nicotinate-nucleotide diphosphorylase (carboxylating) activity"/>
    <property type="evidence" value="ECO:0007669"/>
    <property type="project" value="UniProtKB-EC"/>
</dbReference>
<name>A0ABV1GVW1_9BACT</name>
<dbReference type="GeneID" id="78179055"/>
<dbReference type="InterPro" id="IPR013785">
    <property type="entry name" value="Aldolase_TIM"/>
</dbReference>
<dbReference type="InterPro" id="IPR037128">
    <property type="entry name" value="Quinolinate_PRibosylTase_N_sf"/>
</dbReference>
<organism evidence="12 13">
    <name type="scientific">Alistipes intestinihominis</name>
    <dbReference type="NCBI Taxonomy" id="3133172"/>
    <lineage>
        <taxon>Bacteria</taxon>
        <taxon>Pseudomonadati</taxon>
        <taxon>Bacteroidota</taxon>
        <taxon>Bacteroidia</taxon>
        <taxon>Bacteroidales</taxon>
        <taxon>Rikenellaceae</taxon>
        <taxon>Alistipes</taxon>
    </lineage>
</organism>
<dbReference type="Proteomes" id="UP001460202">
    <property type="component" value="Unassembled WGS sequence"/>
</dbReference>
<dbReference type="Gene3D" id="3.90.1170.20">
    <property type="entry name" value="Quinolinate phosphoribosyl transferase, N-terminal domain"/>
    <property type="match status" value="1"/>
</dbReference>
<dbReference type="NCBIfam" id="TIGR00078">
    <property type="entry name" value="nadC"/>
    <property type="match status" value="1"/>
</dbReference>
<evidence type="ECO:0000259" key="11">
    <source>
        <dbReference type="Pfam" id="PF02749"/>
    </source>
</evidence>
<evidence type="ECO:0000259" key="10">
    <source>
        <dbReference type="Pfam" id="PF01729"/>
    </source>
</evidence>
<protein>
    <recommendedName>
        <fullName evidence="4">nicotinate-nucleotide diphosphorylase (carboxylating)</fullName>
        <ecNumber evidence="4">2.4.2.19</ecNumber>
    </recommendedName>
    <alternativeName>
        <fullName evidence="8">Quinolinate phosphoribosyltransferase [decarboxylating]</fullName>
    </alternativeName>
</protein>
<keyword evidence="5" id="KW-0662">Pyridine nucleotide biosynthesis</keyword>
<evidence type="ECO:0000256" key="2">
    <source>
        <dbReference type="ARBA" id="ARBA00004893"/>
    </source>
</evidence>
<evidence type="ECO:0000256" key="5">
    <source>
        <dbReference type="ARBA" id="ARBA00022642"/>
    </source>
</evidence>
<dbReference type="SUPFAM" id="SSF54675">
    <property type="entry name" value="Nicotinate/Quinolinate PRTase N-terminal domain-like"/>
    <property type="match status" value="1"/>
</dbReference>
<dbReference type="PIRSF" id="PIRSF006250">
    <property type="entry name" value="NadC_ModD"/>
    <property type="match status" value="1"/>
</dbReference>
<dbReference type="EMBL" id="JBBMFL010000005">
    <property type="protein sequence ID" value="MEQ2544551.1"/>
    <property type="molecule type" value="Genomic_DNA"/>
</dbReference>
<evidence type="ECO:0000313" key="12">
    <source>
        <dbReference type="EMBL" id="MEQ2544551.1"/>
    </source>
</evidence>
<feature type="domain" description="Quinolinate phosphoribosyl transferase C-terminal" evidence="10">
    <location>
        <begin position="112"/>
        <end position="281"/>
    </location>
</feature>
<accession>A0ABV1GVW1</accession>
<evidence type="ECO:0000313" key="13">
    <source>
        <dbReference type="Proteomes" id="UP001460202"/>
    </source>
</evidence>
<dbReference type="Pfam" id="PF01729">
    <property type="entry name" value="QRPTase_C"/>
    <property type="match status" value="1"/>
</dbReference>
<dbReference type="InterPro" id="IPR004393">
    <property type="entry name" value="NadC"/>
</dbReference>
<sequence length="284" mass="31430">MKPEYKPFVDELIELCIKEDIGDGDHTSLACIPADEHGRMRLLCKQEGTIAGIEIAQLVLQRLDPEMKFEQVLRDGDRVAPGDVAFYVSGRLRSLLQAERILLNIMQRMSGVATQTAVYVKRLEGLHTKVLDTRKTTPGMRVLDKMAVKIGGGENHRMGLFDMVLLKDNHIDFAGGIRPAIAGVREYLAAKGKNIPIECEVRSLEDIDEVFAAGGVDRIMFDNFTPEMTRKAVEKVAGRCETESSGGITLETMRDYAECGVDFISVGALTHQIKSLDMSLKACE</sequence>
<dbReference type="CDD" id="cd01572">
    <property type="entry name" value="QPRTase"/>
    <property type="match status" value="1"/>
</dbReference>
<comment type="caution">
    <text evidence="12">The sequence shown here is derived from an EMBL/GenBank/DDBJ whole genome shotgun (WGS) entry which is preliminary data.</text>
</comment>
<dbReference type="PANTHER" id="PTHR32179:SF3">
    <property type="entry name" value="NICOTINATE-NUCLEOTIDE PYROPHOSPHORYLASE [CARBOXYLATING]"/>
    <property type="match status" value="1"/>
</dbReference>
<dbReference type="EC" id="2.4.2.19" evidence="4"/>
<dbReference type="InterPro" id="IPR036068">
    <property type="entry name" value="Nicotinate_pribotase-like_C"/>
</dbReference>
<reference evidence="12 13" key="1">
    <citation type="submission" date="2024-03" db="EMBL/GenBank/DDBJ databases">
        <title>Human intestinal bacterial collection.</title>
        <authorList>
            <person name="Pauvert C."/>
            <person name="Hitch T.C.A."/>
            <person name="Clavel T."/>
        </authorList>
    </citation>
    <scope>NUCLEOTIDE SEQUENCE [LARGE SCALE GENOMIC DNA]</scope>
    <source>
        <strain evidence="12 13">CLA-KB-H122</strain>
    </source>
</reference>